<dbReference type="EMBL" id="GISG01280109">
    <property type="protein sequence ID" value="MBA4678697.1"/>
    <property type="molecule type" value="Transcribed_RNA"/>
</dbReference>
<reference evidence="1" key="1">
    <citation type="journal article" date="2013" name="J. Plant Res.">
        <title>Effect of fungi and light on seed germination of three Opuntia species from semiarid lands of central Mexico.</title>
        <authorList>
            <person name="Delgado-Sanchez P."/>
            <person name="Jimenez-Bremont J.F."/>
            <person name="Guerrero-Gonzalez Mde L."/>
            <person name="Flores J."/>
        </authorList>
    </citation>
    <scope>NUCLEOTIDE SEQUENCE</scope>
    <source>
        <tissue evidence="1">Cladode</tissue>
    </source>
</reference>
<protein>
    <submittedName>
        <fullName evidence="1">Uncharacterized protein</fullName>
    </submittedName>
</protein>
<evidence type="ECO:0000313" key="1">
    <source>
        <dbReference type="EMBL" id="MBA4678697.1"/>
    </source>
</evidence>
<proteinExistence type="predicted"/>
<dbReference type="AlphaFoldDB" id="A0A7C9AZ87"/>
<name>A0A7C9AZ87_OPUST</name>
<reference evidence="1" key="2">
    <citation type="submission" date="2020-07" db="EMBL/GenBank/DDBJ databases">
        <authorList>
            <person name="Vera ALvarez R."/>
            <person name="Arias-Moreno D.M."/>
            <person name="Jimenez-Jacinto V."/>
            <person name="Jimenez-Bremont J.F."/>
            <person name="Swaminathan K."/>
            <person name="Moose S.P."/>
            <person name="Guerrero-Gonzalez M.L."/>
            <person name="Marino-Ramirez L."/>
            <person name="Landsman D."/>
            <person name="Rodriguez-Kessler M."/>
            <person name="Delgado-Sanchez P."/>
        </authorList>
    </citation>
    <scope>NUCLEOTIDE SEQUENCE</scope>
    <source>
        <tissue evidence="1">Cladode</tissue>
    </source>
</reference>
<accession>A0A7C9AZ87</accession>
<sequence>MACDTNSTGWFPCDTSAVLHFACQKEPDGLPPKNSSSEGSISVYFSWIMHDSSMHALFHRADVFTSIYFLSDLCIPTCFQCPLLILLELANVHTLYRQLTGPAYHFIHITRLQPQWFPLKGSFKVELQHWVHLYYCECSWVRIAAFLDTAHLQ</sequence>
<organism evidence="1">
    <name type="scientific">Opuntia streptacantha</name>
    <name type="common">Prickly pear cactus</name>
    <name type="synonym">Opuntia cardona</name>
    <dbReference type="NCBI Taxonomy" id="393608"/>
    <lineage>
        <taxon>Eukaryota</taxon>
        <taxon>Viridiplantae</taxon>
        <taxon>Streptophyta</taxon>
        <taxon>Embryophyta</taxon>
        <taxon>Tracheophyta</taxon>
        <taxon>Spermatophyta</taxon>
        <taxon>Magnoliopsida</taxon>
        <taxon>eudicotyledons</taxon>
        <taxon>Gunneridae</taxon>
        <taxon>Pentapetalae</taxon>
        <taxon>Caryophyllales</taxon>
        <taxon>Cactineae</taxon>
        <taxon>Cactaceae</taxon>
        <taxon>Opuntioideae</taxon>
        <taxon>Opuntia</taxon>
    </lineage>
</organism>